<dbReference type="InterPro" id="IPR051684">
    <property type="entry name" value="Electron_Trans/Redox"/>
</dbReference>
<keyword evidence="10" id="KW-1185">Reference proteome</keyword>
<keyword evidence="1" id="KW-0813">Transport</keyword>
<dbReference type="InterPro" id="IPR009051">
    <property type="entry name" value="Helical_ferredxn"/>
</dbReference>
<sequence length="470" mass="53594">MSDPDLIDVQDVAPAEVGEMDLYQHREKIYTRRIEGFFQRIRLYTGWPLLLGYFLLPWLDWEGRQAVLFDLPARKFHIFGLTFWPQDFFLLAFLLIIAAFALFAVTTFAGRIWCGYTCPQTVWTSIFMWIEQKTEGSRNQRIKLDKAPWNSGKLLRKCAKHGGWLLVSFFTGFTFVAYFYPARQLLPELLTFSSTLMVVAWVVFFTCATYINAGWMREQVCTHICPYARFQSVMFDQDTLIVSYDPARGEPRGSRKRGSDYRAQGLGDCIDCSLCVQVCPTGIDIRDGLQYQCIGCALCIDACNSVMDKMSYPRGLIRYTSEHQLEGGVTHWVRPRIVGYAAVLSLMVGVFAYTVLNRVPMEVSVFRDRNQLYTATAEGDIDNIYTLHLANMDSEMHEYRVEVGGLDNVLLIGETHHTLSAGEVRELSLRLRMPAGVLDKPSTEIEFTVTATDNPDIAVTAESRFMVPFQ</sequence>
<keyword evidence="4" id="KW-0249">Electron transport</keyword>
<comment type="caution">
    <text evidence="9">The sequence shown here is derived from an EMBL/GenBank/DDBJ whole genome shotgun (WGS) entry which is preliminary data.</text>
</comment>
<dbReference type="Pfam" id="PF11614">
    <property type="entry name" value="FixG_C"/>
    <property type="match status" value="1"/>
</dbReference>
<keyword evidence="5" id="KW-0408">Iron</keyword>
<gene>
    <name evidence="9" type="primary">ccoG</name>
    <name evidence="9" type="ORF">FVW59_09780</name>
</gene>
<dbReference type="Proteomes" id="UP000321933">
    <property type="component" value="Unassembled WGS sequence"/>
</dbReference>
<feature type="transmembrane region" description="Helical" evidence="7">
    <location>
        <begin position="163"/>
        <end position="180"/>
    </location>
</feature>
<evidence type="ECO:0000259" key="8">
    <source>
        <dbReference type="PROSITE" id="PS51379"/>
    </source>
</evidence>
<evidence type="ECO:0000256" key="6">
    <source>
        <dbReference type="ARBA" id="ARBA00023014"/>
    </source>
</evidence>
<name>A0A5C8ZSG3_9GAMM</name>
<keyword evidence="7" id="KW-1133">Transmembrane helix</keyword>
<evidence type="ECO:0000313" key="10">
    <source>
        <dbReference type="Proteomes" id="UP000321933"/>
    </source>
</evidence>
<feature type="transmembrane region" description="Helical" evidence="7">
    <location>
        <begin position="192"/>
        <end position="211"/>
    </location>
</feature>
<feature type="transmembrane region" description="Helical" evidence="7">
    <location>
        <begin position="337"/>
        <end position="356"/>
    </location>
</feature>
<dbReference type="RefSeq" id="WP_148064089.1">
    <property type="nucleotide sequence ID" value="NZ_VRYZ01000004.1"/>
</dbReference>
<keyword evidence="2" id="KW-0004">4Fe-4S</keyword>
<dbReference type="AlphaFoldDB" id="A0A5C8ZSG3"/>
<dbReference type="InterPro" id="IPR017900">
    <property type="entry name" value="4Fe4S_Fe_S_CS"/>
</dbReference>
<dbReference type="OrthoDB" id="9811700at2"/>
<dbReference type="EMBL" id="VRYZ01000004">
    <property type="protein sequence ID" value="TXS91458.1"/>
    <property type="molecule type" value="Genomic_DNA"/>
</dbReference>
<dbReference type="InterPro" id="IPR013783">
    <property type="entry name" value="Ig-like_fold"/>
</dbReference>
<evidence type="ECO:0000256" key="4">
    <source>
        <dbReference type="ARBA" id="ARBA00022982"/>
    </source>
</evidence>
<dbReference type="Gene3D" id="1.10.1060.10">
    <property type="entry name" value="Alpha-helical ferredoxin"/>
    <property type="match status" value="1"/>
</dbReference>
<evidence type="ECO:0000256" key="2">
    <source>
        <dbReference type="ARBA" id="ARBA00022485"/>
    </source>
</evidence>
<dbReference type="PANTHER" id="PTHR30176">
    <property type="entry name" value="FERREDOXIN-TYPE PROTEIN NAPH"/>
    <property type="match status" value="1"/>
</dbReference>
<feature type="transmembrane region" description="Helical" evidence="7">
    <location>
        <begin position="41"/>
        <end position="59"/>
    </location>
</feature>
<keyword evidence="6" id="KW-0411">Iron-sulfur</keyword>
<dbReference type="FunFam" id="1.10.1060.10:FF:000015">
    <property type="entry name" value="Cytochrome c oxidase accessory protein CcoG"/>
    <property type="match status" value="1"/>
</dbReference>
<keyword evidence="7" id="KW-0812">Transmembrane</keyword>
<evidence type="ECO:0000256" key="5">
    <source>
        <dbReference type="ARBA" id="ARBA00023004"/>
    </source>
</evidence>
<dbReference type="PROSITE" id="PS00198">
    <property type="entry name" value="4FE4S_FER_1"/>
    <property type="match status" value="1"/>
</dbReference>
<dbReference type="InterPro" id="IPR017896">
    <property type="entry name" value="4Fe4S_Fe-S-bd"/>
</dbReference>
<dbReference type="Gene3D" id="2.60.40.10">
    <property type="entry name" value="Immunoglobulins"/>
    <property type="match status" value="1"/>
</dbReference>
<protein>
    <submittedName>
        <fullName evidence="9">Cytochrome c oxidase accessory protein CcoG</fullName>
    </submittedName>
</protein>
<dbReference type="NCBIfam" id="TIGR02745">
    <property type="entry name" value="ccoG_rdxA_fixG"/>
    <property type="match status" value="1"/>
</dbReference>
<dbReference type="Pfam" id="PF13746">
    <property type="entry name" value="Fer4_18"/>
    <property type="match status" value="1"/>
</dbReference>
<keyword evidence="7" id="KW-0472">Membrane</keyword>
<accession>A0A5C8ZSG3</accession>
<evidence type="ECO:0000256" key="1">
    <source>
        <dbReference type="ARBA" id="ARBA00022448"/>
    </source>
</evidence>
<dbReference type="GO" id="GO:0005886">
    <property type="term" value="C:plasma membrane"/>
    <property type="evidence" value="ECO:0007669"/>
    <property type="project" value="TreeGrafter"/>
</dbReference>
<dbReference type="GO" id="GO:0051539">
    <property type="term" value="F:4 iron, 4 sulfur cluster binding"/>
    <property type="evidence" value="ECO:0007669"/>
    <property type="project" value="UniProtKB-KW"/>
</dbReference>
<dbReference type="Pfam" id="PF12801">
    <property type="entry name" value="Fer4_5"/>
    <property type="match status" value="1"/>
</dbReference>
<dbReference type="InterPro" id="IPR014116">
    <property type="entry name" value="Cyt_c_oxidase_cbb3_FixG"/>
</dbReference>
<feature type="domain" description="4Fe-4S ferredoxin-type" evidence="8">
    <location>
        <begin position="259"/>
        <end position="288"/>
    </location>
</feature>
<evidence type="ECO:0000256" key="7">
    <source>
        <dbReference type="SAM" id="Phobius"/>
    </source>
</evidence>
<dbReference type="GO" id="GO:0046872">
    <property type="term" value="F:metal ion binding"/>
    <property type="evidence" value="ECO:0007669"/>
    <property type="project" value="UniProtKB-KW"/>
</dbReference>
<dbReference type="PROSITE" id="PS51379">
    <property type="entry name" value="4FE4S_FER_2"/>
    <property type="match status" value="1"/>
</dbReference>
<evidence type="ECO:0000256" key="3">
    <source>
        <dbReference type="ARBA" id="ARBA00022723"/>
    </source>
</evidence>
<proteinExistence type="predicted"/>
<dbReference type="SUPFAM" id="SSF54862">
    <property type="entry name" value="4Fe-4S ferredoxins"/>
    <property type="match status" value="1"/>
</dbReference>
<keyword evidence="3" id="KW-0479">Metal-binding</keyword>
<feature type="transmembrane region" description="Helical" evidence="7">
    <location>
        <begin position="88"/>
        <end position="109"/>
    </location>
</feature>
<organism evidence="9 10">
    <name type="scientific">Parahaliea aestuarii</name>
    <dbReference type="NCBI Taxonomy" id="1852021"/>
    <lineage>
        <taxon>Bacteria</taxon>
        <taxon>Pseudomonadati</taxon>
        <taxon>Pseudomonadota</taxon>
        <taxon>Gammaproteobacteria</taxon>
        <taxon>Cellvibrionales</taxon>
        <taxon>Halieaceae</taxon>
        <taxon>Parahaliea</taxon>
    </lineage>
</organism>
<reference evidence="9 10" key="1">
    <citation type="submission" date="2019-08" db="EMBL/GenBank/DDBJ databases">
        <title>Parahaliea maris sp. nov., isolated from the surface seawater.</title>
        <authorList>
            <person name="Liu Y."/>
        </authorList>
    </citation>
    <scope>NUCLEOTIDE SEQUENCE [LARGE SCALE GENOMIC DNA]</scope>
    <source>
        <strain evidence="9 10">S2-26</strain>
    </source>
</reference>
<dbReference type="PANTHER" id="PTHR30176:SF3">
    <property type="entry name" value="FERREDOXIN-TYPE PROTEIN NAPH"/>
    <property type="match status" value="1"/>
</dbReference>
<dbReference type="InterPro" id="IPR032879">
    <property type="entry name" value="FixG_C"/>
</dbReference>
<evidence type="ECO:0000313" key="9">
    <source>
        <dbReference type="EMBL" id="TXS91458.1"/>
    </source>
</evidence>